<dbReference type="RefSeq" id="WP_186861033.1">
    <property type="nucleotide sequence ID" value="NZ_JACOOO010000044.1"/>
</dbReference>
<gene>
    <name evidence="1" type="ORF">H8S20_18270</name>
</gene>
<dbReference type="EMBL" id="JACOOO010000044">
    <property type="protein sequence ID" value="MBC5630803.1"/>
    <property type="molecule type" value="Genomic_DNA"/>
</dbReference>
<name>A0ABR7DJG6_9CLOT</name>
<protein>
    <submittedName>
        <fullName evidence="1">Uncharacterized protein</fullName>
    </submittedName>
</protein>
<keyword evidence="2" id="KW-1185">Reference proteome</keyword>
<comment type="caution">
    <text evidence="1">The sequence shown here is derived from an EMBL/GenBank/DDBJ whole genome shotgun (WGS) entry which is preliminary data.</text>
</comment>
<proteinExistence type="predicted"/>
<evidence type="ECO:0000313" key="2">
    <source>
        <dbReference type="Proteomes" id="UP000596929"/>
    </source>
</evidence>
<accession>A0ABR7DJG6</accession>
<reference evidence="1 2" key="1">
    <citation type="submission" date="2020-08" db="EMBL/GenBank/DDBJ databases">
        <title>Genome public.</title>
        <authorList>
            <person name="Liu C."/>
            <person name="Sun Q."/>
        </authorList>
    </citation>
    <scope>NUCLEOTIDE SEQUENCE [LARGE SCALE GENOMIC DNA]</scope>
    <source>
        <strain evidence="1 2">NSJ-6</strain>
    </source>
</reference>
<sequence>MSNKKSGSSLIVVTIVMGILFTTGTALLGLTASDYKVRINESKRVENLYASDSGLDVTYNIIAKASQAAIKNSTVKLSEQINIKLKNEEGVKNEINERFKESFINFLGEDETGVLGQAIIHNQIPNLRDDLKAIDSWEQIDKKSTISIEEYRCEDNTITVVIESAFKTESIDNTKLKNEKKIKTTYVVSAPDYKDNIMTESEVVTVNIYPVFNEKIITADGNLKINGNIDFKGDIWVKGNDDEPIVDLSYDKYKEGILINNGQVELDGNIYTSKTLNLTDKSKLNLNEDIYAFNTYLGRTARGTLDGTNIKLKADDMVLINDLTLNTNFNNEDSLDKSQVDLNNFYGIDKVVENPTTANMALESSSIIVNDFGATLNIKDSAYISGVAYIDTNKGAENGDKYQTGESVAVKGNYKAYTEVLPGYEDKVTINYYNPLQLIETIENDGSVSAKGEYFIKYYEKNSTLNSAGITLPKNTYASGVYVSNGEVGKNSISAEDQKLLNDKKDDYDKYVVHMGLKDEENKNVINKINWAEIERVNTELLNYQYGKVILNNNENEKIVIRNNIYKGETLDKVLIVSKGDVVLEGNINLTGNIISAKNVEIKASKNENFLNYNYEDTLKMIAANYDALKNLFVGVTINSQTVNVGDKVVINSDSNGYEVKSYLTTKNWRILK</sequence>
<organism evidence="1 2">
    <name type="scientific">Clostridium hominis</name>
    <dbReference type="NCBI Taxonomy" id="2763036"/>
    <lineage>
        <taxon>Bacteria</taxon>
        <taxon>Bacillati</taxon>
        <taxon>Bacillota</taxon>
        <taxon>Clostridia</taxon>
        <taxon>Eubacteriales</taxon>
        <taxon>Clostridiaceae</taxon>
        <taxon>Clostridium</taxon>
    </lineage>
</organism>
<dbReference type="Proteomes" id="UP000596929">
    <property type="component" value="Unassembled WGS sequence"/>
</dbReference>
<evidence type="ECO:0000313" key="1">
    <source>
        <dbReference type="EMBL" id="MBC5630803.1"/>
    </source>
</evidence>